<keyword evidence="2" id="KW-1185">Reference proteome</keyword>
<proteinExistence type="predicted"/>
<gene>
    <name evidence="1" type="ORF">OIU79_026839</name>
</gene>
<reference evidence="1" key="2">
    <citation type="journal article" date="2023" name="Int. J. Mol. Sci.">
        <title>De Novo Assembly and Annotation of 11 Diverse Shrub Willow (Salix) Genomes Reveals Novel Gene Organization in Sex-Linked Regions.</title>
        <authorList>
            <person name="Hyden B."/>
            <person name="Feng K."/>
            <person name="Yates T.B."/>
            <person name="Jawdy S."/>
            <person name="Cereghino C."/>
            <person name="Smart L.B."/>
            <person name="Muchero W."/>
        </authorList>
    </citation>
    <scope>NUCLEOTIDE SEQUENCE</scope>
    <source>
        <tissue evidence="1">Shoot tip</tissue>
    </source>
</reference>
<name>A0A9Q0VT36_SALPP</name>
<sequence length="48" mass="5912">MFYRDISRNMQWMDAVKIFQKQKVARNILIIFIIQAHVMPVHETHVQW</sequence>
<comment type="caution">
    <text evidence="1">The sequence shown here is derived from an EMBL/GenBank/DDBJ whole genome shotgun (WGS) entry which is preliminary data.</text>
</comment>
<reference evidence="1" key="1">
    <citation type="submission" date="2022-11" db="EMBL/GenBank/DDBJ databases">
        <authorList>
            <person name="Hyden B.L."/>
            <person name="Feng K."/>
            <person name="Yates T."/>
            <person name="Jawdy S."/>
            <person name="Smart L.B."/>
            <person name="Muchero W."/>
        </authorList>
    </citation>
    <scope>NUCLEOTIDE SEQUENCE</scope>
    <source>
        <tissue evidence="1">Shoot tip</tissue>
    </source>
</reference>
<protein>
    <submittedName>
        <fullName evidence="1">Uncharacterized protein</fullName>
    </submittedName>
</protein>
<accession>A0A9Q0VT36</accession>
<evidence type="ECO:0000313" key="2">
    <source>
        <dbReference type="Proteomes" id="UP001151532"/>
    </source>
</evidence>
<dbReference type="EMBL" id="JAPFFK010000007">
    <property type="protein sequence ID" value="KAJ6754083.1"/>
    <property type="molecule type" value="Genomic_DNA"/>
</dbReference>
<dbReference type="Proteomes" id="UP001151532">
    <property type="component" value="Chromosome 16"/>
</dbReference>
<dbReference type="AlphaFoldDB" id="A0A9Q0VT36"/>
<organism evidence="1 2">
    <name type="scientific">Salix purpurea</name>
    <name type="common">Purple osier willow</name>
    <dbReference type="NCBI Taxonomy" id="77065"/>
    <lineage>
        <taxon>Eukaryota</taxon>
        <taxon>Viridiplantae</taxon>
        <taxon>Streptophyta</taxon>
        <taxon>Embryophyta</taxon>
        <taxon>Tracheophyta</taxon>
        <taxon>Spermatophyta</taxon>
        <taxon>Magnoliopsida</taxon>
        <taxon>eudicotyledons</taxon>
        <taxon>Gunneridae</taxon>
        <taxon>Pentapetalae</taxon>
        <taxon>rosids</taxon>
        <taxon>fabids</taxon>
        <taxon>Malpighiales</taxon>
        <taxon>Salicaceae</taxon>
        <taxon>Saliceae</taxon>
        <taxon>Salix</taxon>
    </lineage>
</organism>
<evidence type="ECO:0000313" key="1">
    <source>
        <dbReference type="EMBL" id="KAJ6754083.1"/>
    </source>
</evidence>